<name>A0A1G8IZL4_BACOV</name>
<accession>A0A1G8IZL4</accession>
<dbReference type="Gene3D" id="3.55.50.30">
    <property type="match status" value="1"/>
</dbReference>
<organism evidence="3 4">
    <name type="scientific">Bacteroides ovatus</name>
    <dbReference type="NCBI Taxonomy" id="28116"/>
    <lineage>
        <taxon>Bacteria</taxon>
        <taxon>Pseudomonadati</taxon>
        <taxon>Bacteroidota</taxon>
        <taxon>Bacteroidia</taxon>
        <taxon>Bacteroidales</taxon>
        <taxon>Bacteroidaceae</taxon>
        <taxon>Bacteroides</taxon>
    </lineage>
</organism>
<evidence type="ECO:0000313" key="4">
    <source>
        <dbReference type="Proteomes" id="UP000181870"/>
    </source>
</evidence>
<dbReference type="EMBL" id="FNDO01000033">
    <property type="protein sequence ID" value="SDI24379.1"/>
    <property type="molecule type" value="Genomic_DNA"/>
</dbReference>
<dbReference type="Proteomes" id="UP000181870">
    <property type="component" value="Unassembled WGS sequence"/>
</dbReference>
<dbReference type="InterPro" id="IPR032508">
    <property type="entry name" value="FecR_C"/>
</dbReference>
<evidence type="ECO:0000313" key="3">
    <source>
        <dbReference type="EMBL" id="SDI24379.1"/>
    </source>
</evidence>
<feature type="domain" description="Protein FecR C-terminal" evidence="2">
    <location>
        <begin position="130"/>
        <end position="191"/>
    </location>
</feature>
<proteinExistence type="predicted"/>
<feature type="domain" description="FecR protein" evidence="1">
    <location>
        <begin position="2"/>
        <end position="84"/>
    </location>
</feature>
<dbReference type="Gene3D" id="2.60.120.1440">
    <property type="match status" value="1"/>
</dbReference>
<dbReference type="PANTHER" id="PTHR30273:SF2">
    <property type="entry name" value="PROTEIN FECR"/>
    <property type="match status" value="1"/>
</dbReference>
<dbReference type="Pfam" id="PF04773">
    <property type="entry name" value="FecR"/>
    <property type="match status" value="1"/>
</dbReference>
<dbReference type="InterPro" id="IPR006860">
    <property type="entry name" value="FecR"/>
</dbReference>
<sequence>MMFQDGTRVYINSDSWLKYPKKFGLGKREVFLVGEAYFVVAKNKKRPFIVNLNGPSVHVLGTSFDVQAYPENKDIVICLDEGHVNLTLSSAKEYPLLPGEKLIYNKESEQCRIIKNDHSKQVSMWKDNVISFKDTPLAEVVKVLNRWYNVNFKIEDEQALKYVYTLTSDNTILEKVLQDLEKIAPVKFEYDEVRKEVTVRMKQNGNK</sequence>
<dbReference type="AlphaFoldDB" id="A0A1G8IZL4"/>
<dbReference type="Pfam" id="PF16344">
    <property type="entry name" value="FecR_C"/>
    <property type="match status" value="1"/>
</dbReference>
<dbReference type="PANTHER" id="PTHR30273">
    <property type="entry name" value="PERIPLASMIC SIGNAL SENSOR AND SIGMA FACTOR ACTIVATOR FECR-RELATED"/>
    <property type="match status" value="1"/>
</dbReference>
<reference evidence="4" key="1">
    <citation type="submission" date="2016-10" db="EMBL/GenBank/DDBJ databases">
        <authorList>
            <person name="Varghese N."/>
            <person name="Submissions S."/>
        </authorList>
    </citation>
    <scope>NUCLEOTIDE SEQUENCE [LARGE SCALE GENOMIC DNA]</scope>
    <source>
        <strain evidence="4">NLAE-zl-C57</strain>
    </source>
</reference>
<dbReference type="InterPro" id="IPR012373">
    <property type="entry name" value="Ferrdict_sens_TM"/>
</dbReference>
<evidence type="ECO:0000259" key="1">
    <source>
        <dbReference type="Pfam" id="PF04773"/>
    </source>
</evidence>
<protein>
    <submittedName>
        <fullName evidence="3">FecR family protein</fullName>
    </submittedName>
</protein>
<dbReference type="GO" id="GO:0016989">
    <property type="term" value="F:sigma factor antagonist activity"/>
    <property type="evidence" value="ECO:0007669"/>
    <property type="project" value="TreeGrafter"/>
</dbReference>
<gene>
    <name evidence="3" type="ORF">SAMN05192582_10338</name>
</gene>
<evidence type="ECO:0000259" key="2">
    <source>
        <dbReference type="Pfam" id="PF16344"/>
    </source>
</evidence>